<sequence length="142" mass="14923">MDIRPLTDTFSAAPQIDPAELPDIAAAGYTTVICNRPDMEVTEDLHAEAMAKAAADAGLAFFVIPVGHGGMSMEMLDQTAEILENSAGPVLAYCRSGTRSTHVWAFTMAGKMPVDDIIAAAARGGYDLSPARGQLEQLAAAR</sequence>
<dbReference type="InterPro" id="IPR005939">
    <property type="entry name" value="BLH_phosphatase-like"/>
</dbReference>
<evidence type="ECO:0000313" key="2">
    <source>
        <dbReference type="EMBL" id="GGE45733.1"/>
    </source>
</evidence>
<protein>
    <submittedName>
        <fullName evidence="2">TIGR01244 family protein</fullName>
    </submittedName>
</protein>
<organism evidence="2 3">
    <name type="scientific">Actibacterium pelagium</name>
    <dbReference type="NCBI Taxonomy" id="2029103"/>
    <lineage>
        <taxon>Bacteria</taxon>
        <taxon>Pseudomonadati</taxon>
        <taxon>Pseudomonadota</taxon>
        <taxon>Alphaproteobacteria</taxon>
        <taxon>Rhodobacterales</taxon>
        <taxon>Roseobacteraceae</taxon>
        <taxon>Actibacterium</taxon>
    </lineage>
</organism>
<dbReference type="GO" id="GO:0016787">
    <property type="term" value="F:hydrolase activity"/>
    <property type="evidence" value="ECO:0007669"/>
    <property type="project" value="InterPro"/>
</dbReference>
<feature type="domain" description="Beta-lactamase hydrolase-like protein phosphatase-like" evidence="1">
    <location>
        <begin position="2"/>
        <end position="110"/>
    </location>
</feature>
<dbReference type="NCBIfam" id="TIGR01244">
    <property type="entry name" value="TIGR01244 family sulfur transferase"/>
    <property type="match status" value="1"/>
</dbReference>
<comment type="caution">
    <text evidence="2">The sequence shown here is derived from an EMBL/GenBank/DDBJ whole genome shotgun (WGS) entry which is preliminary data.</text>
</comment>
<dbReference type="EMBL" id="BMKN01000001">
    <property type="protein sequence ID" value="GGE45733.1"/>
    <property type="molecule type" value="Genomic_DNA"/>
</dbReference>
<dbReference type="AlphaFoldDB" id="A0A917AEE2"/>
<dbReference type="Pfam" id="PF04273">
    <property type="entry name" value="BLH_phosphatase"/>
    <property type="match status" value="1"/>
</dbReference>
<dbReference type="SUPFAM" id="SSF52799">
    <property type="entry name" value="(Phosphotyrosine protein) phosphatases II"/>
    <property type="match status" value="1"/>
</dbReference>
<dbReference type="OrthoDB" id="9805710at2"/>
<reference evidence="2" key="1">
    <citation type="journal article" date="2014" name="Int. J. Syst. Evol. Microbiol.">
        <title>Complete genome sequence of Corynebacterium casei LMG S-19264T (=DSM 44701T), isolated from a smear-ripened cheese.</title>
        <authorList>
            <consortium name="US DOE Joint Genome Institute (JGI-PGF)"/>
            <person name="Walter F."/>
            <person name="Albersmeier A."/>
            <person name="Kalinowski J."/>
            <person name="Ruckert C."/>
        </authorList>
    </citation>
    <scope>NUCLEOTIDE SEQUENCE</scope>
    <source>
        <strain evidence="2">CGMCC 1.16012</strain>
    </source>
</reference>
<dbReference type="RefSeq" id="WP_095595993.1">
    <property type="nucleotide sequence ID" value="NZ_BMKN01000001.1"/>
</dbReference>
<reference evidence="2" key="2">
    <citation type="submission" date="2020-09" db="EMBL/GenBank/DDBJ databases">
        <authorList>
            <person name="Sun Q."/>
            <person name="Zhou Y."/>
        </authorList>
    </citation>
    <scope>NUCLEOTIDE SEQUENCE</scope>
    <source>
        <strain evidence="2">CGMCC 1.16012</strain>
    </source>
</reference>
<name>A0A917AEE2_9RHOB</name>
<dbReference type="Proteomes" id="UP000606730">
    <property type="component" value="Unassembled WGS sequence"/>
</dbReference>
<evidence type="ECO:0000313" key="3">
    <source>
        <dbReference type="Proteomes" id="UP000606730"/>
    </source>
</evidence>
<dbReference type="InterPro" id="IPR029021">
    <property type="entry name" value="Prot-tyrosine_phosphatase-like"/>
</dbReference>
<gene>
    <name evidence="2" type="ORF">GCM10011517_11760</name>
</gene>
<evidence type="ECO:0000259" key="1">
    <source>
        <dbReference type="Pfam" id="PF04273"/>
    </source>
</evidence>
<accession>A0A917AEE2</accession>
<keyword evidence="3" id="KW-1185">Reference proteome</keyword>
<proteinExistence type="predicted"/>
<dbReference type="Gene3D" id="3.90.190.10">
    <property type="entry name" value="Protein tyrosine phosphatase superfamily"/>
    <property type="match status" value="1"/>
</dbReference>